<keyword evidence="3" id="KW-1185">Reference proteome</keyword>
<evidence type="ECO:0000313" key="3">
    <source>
        <dbReference type="Proteomes" id="UP000018208"/>
    </source>
</evidence>
<evidence type="ECO:0000313" key="2">
    <source>
        <dbReference type="EMBL" id="KAH0575299.1"/>
    </source>
</evidence>
<proteinExistence type="predicted"/>
<dbReference type="EMBL" id="AUWU02000003">
    <property type="protein sequence ID" value="KAH0575299.1"/>
    <property type="molecule type" value="Genomic_DNA"/>
</dbReference>
<dbReference type="Proteomes" id="UP000018208">
    <property type="component" value="Unassembled WGS sequence"/>
</dbReference>
<sequence length="88" mass="9945">MVRDREIGAGDMELQGQLVYIGGQKIGIVRSLSRIQIQKVISQQRRLEALDFRFSWWMISQGVLCVTMHVVSIGQQESGIVQVCINLV</sequence>
<dbReference type="EMBL" id="KI545978">
    <property type="protein sequence ID" value="EST48771.1"/>
    <property type="molecule type" value="Genomic_DNA"/>
</dbReference>
<protein>
    <submittedName>
        <fullName evidence="1">Uncharacterized protein</fullName>
    </submittedName>
</protein>
<reference evidence="2" key="2">
    <citation type="submission" date="2020-12" db="EMBL/GenBank/DDBJ databases">
        <title>New Spironucleus salmonicida genome in near-complete chromosomes.</title>
        <authorList>
            <person name="Xu F."/>
            <person name="Kurt Z."/>
            <person name="Jimenez-Gonzalez A."/>
            <person name="Astvaldsson A."/>
            <person name="Andersson J.O."/>
            <person name="Svard S.G."/>
        </authorList>
    </citation>
    <scope>NUCLEOTIDE SEQUENCE</scope>
    <source>
        <strain evidence="2">ATCC 50377</strain>
    </source>
</reference>
<dbReference type="AlphaFoldDB" id="V6LYH8"/>
<gene>
    <name evidence="1" type="ORF">SS50377_11095</name>
    <name evidence="2" type="ORF">SS50377_22926</name>
</gene>
<name>V6LYH8_9EUKA</name>
<reference evidence="1 2" key="1">
    <citation type="journal article" date="2014" name="PLoS Genet.">
        <title>The Genome of Spironucleus salmonicida Highlights a Fish Pathogen Adapted to Fluctuating Environments.</title>
        <authorList>
            <person name="Xu F."/>
            <person name="Jerlstrom-Hultqvist J."/>
            <person name="Einarsson E."/>
            <person name="Astvaldsson A."/>
            <person name="Svard S.G."/>
            <person name="Andersson J.O."/>
        </authorList>
    </citation>
    <scope>NUCLEOTIDE SEQUENCE</scope>
    <source>
        <strain evidence="2">ATCC 50377</strain>
    </source>
</reference>
<organism evidence="1">
    <name type="scientific">Spironucleus salmonicida</name>
    <dbReference type="NCBI Taxonomy" id="348837"/>
    <lineage>
        <taxon>Eukaryota</taxon>
        <taxon>Metamonada</taxon>
        <taxon>Diplomonadida</taxon>
        <taxon>Hexamitidae</taxon>
        <taxon>Hexamitinae</taxon>
        <taxon>Spironucleus</taxon>
    </lineage>
</organism>
<dbReference type="VEuPathDB" id="GiardiaDB:SS50377_22926"/>
<evidence type="ECO:0000313" key="1">
    <source>
        <dbReference type="EMBL" id="EST48771.1"/>
    </source>
</evidence>
<accession>V6LYH8</accession>